<dbReference type="GO" id="GO:0006046">
    <property type="term" value="P:N-acetylglucosamine catabolic process"/>
    <property type="evidence" value="ECO:0007669"/>
    <property type="project" value="UniProtKB-UniRule"/>
</dbReference>
<dbReference type="RefSeq" id="WP_119423630.1">
    <property type="nucleotide sequence ID" value="NZ_QQXK01000004.1"/>
</dbReference>
<evidence type="ECO:0000313" key="5">
    <source>
        <dbReference type="EMBL" id="RII43258.1"/>
    </source>
</evidence>
<proteinExistence type="predicted"/>
<accession>A0A399JCK0</accession>
<organism evidence="5 6">
    <name type="scientific">Galactobacter valiniphilus</name>
    <dbReference type="NCBI Taxonomy" id="2676122"/>
    <lineage>
        <taxon>Bacteria</taxon>
        <taxon>Bacillati</taxon>
        <taxon>Actinomycetota</taxon>
        <taxon>Actinomycetes</taxon>
        <taxon>Micrococcales</taxon>
        <taxon>Micrococcaceae</taxon>
        <taxon>Galactobacter</taxon>
    </lineage>
</organism>
<dbReference type="GO" id="GO:0019262">
    <property type="term" value="P:N-acetylneuraminate catabolic process"/>
    <property type="evidence" value="ECO:0007669"/>
    <property type="project" value="TreeGrafter"/>
</dbReference>
<dbReference type="InterPro" id="IPR037171">
    <property type="entry name" value="NagB/RpiA_transferase-like"/>
</dbReference>
<dbReference type="GO" id="GO:0005737">
    <property type="term" value="C:cytoplasm"/>
    <property type="evidence" value="ECO:0007669"/>
    <property type="project" value="TreeGrafter"/>
</dbReference>
<dbReference type="GO" id="GO:0005975">
    <property type="term" value="P:carbohydrate metabolic process"/>
    <property type="evidence" value="ECO:0007669"/>
    <property type="project" value="InterPro"/>
</dbReference>
<protein>
    <recommendedName>
        <fullName evidence="3">Glucosamine-6-phosphate deaminase</fullName>
        <ecNumber evidence="3">3.5.99.6</ecNumber>
    </recommendedName>
</protein>
<dbReference type="PANTHER" id="PTHR11280">
    <property type="entry name" value="GLUCOSAMINE-6-PHOSPHATE ISOMERASE"/>
    <property type="match status" value="1"/>
</dbReference>
<sequence>MDVVISPTPVSAASQAGAKVAEAIANNPRLVLGVATGSSPLGIYEYVRREIEENGLDVSGITCFALDEYVGLPEDHPESYHRVVAATVTEPWGLKPEQVHVPAGNTGNPRQAALDYDQAIKDAGGVDLQIVGIGGNGHIGFNEPGSSLGSRTRVKTLHPRTREDNARFFDGDMNAVPIHCVTQGIGTILDAGSVVMIASGEAKADAIAKMVEGAVSSNCPASALQLHPHVFVYIDDAAAADLQHRDYYDFAVANADKLPGA</sequence>
<reference evidence="5 6" key="1">
    <citation type="submission" date="2018-07" db="EMBL/GenBank/DDBJ databases">
        <title>Arthrobacter sp. nov., isolated from raw cow's milk with high bacterial count.</title>
        <authorList>
            <person name="Hahne J."/>
            <person name="Isele D."/>
            <person name="Lipski A."/>
        </authorList>
    </citation>
    <scope>NUCLEOTIDE SEQUENCE [LARGE SCALE GENOMIC DNA]</scope>
    <source>
        <strain evidence="5 6">JZ R-35</strain>
    </source>
</reference>
<keyword evidence="1 5" id="KW-0378">Hydrolase</keyword>
<dbReference type="NCBIfam" id="TIGR00502">
    <property type="entry name" value="nagB"/>
    <property type="match status" value="1"/>
</dbReference>
<dbReference type="InterPro" id="IPR006148">
    <property type="entry name" value="Glc/Gal-6P_isomerase"/>
</dbReference>
<dbReference type="Proteomes" id="UP000265419">
    <property type="component" value="Unassembled WGS sequence"/>
</dbReference>
<dbReference type="InterPro" id="IPR018321">
    <property type="entry name" value="Glucosamine6P_isomerase_CS"/>
</dbReference>
<evidence type="ECO:0000313" key="6">
    <source>
        <dbReference type="Proteomes" id="UP000265419"/>
    </source>
</evidence>
<name>A0A399JCK0_9MICC</name>
<dbReference type="PANTHER" id="PTHR11280:SF5">
    <property type="entry name" value="GLUCOSAMINE-6-PHOSPHATE ISOMERASE"/>
    <property type="match status" value="1"/>
</dbReference>
<keyword evidence="2" id="KW-0119">Carbohydrate metabolism</keyword>
<evidence type="ECO:0000259" key="4">
    <source>
        <dbReference type="Pfam" id="PF01182"/>
    </source>
</evidence>
<dbReference type="Gene3D" id="3.40.50.1360">
    <property type="match status" value="1"/>
</dbReference>
<dbReference type="Pfam" id="PF01182">
    <property type="entry name" value="Glucosamine_iso"/>
    <property type="match status" value="1"/>
</dbReference>
<dbReference type="SUPFAM" id="SSF100950">
    <property type="entry name" value="NagB/RpiA/CoA transferase-like"/>
    <property type="match status" value="1"/>
</dbReference>
<evidence type="ECO:0000256" key="2">
    <source>
        <dbReference type="ARBA" id="ARBA00023277"/>
    </source>
</evidence>
<dbReference type="GO" id="GO:0004342">
    <property type="term" value="F:glucosamine-6-phosphate deaminase activity"/>
    <property type="evidence" value="ECO:0007669"/>
    <property type="project" value="UniProtKB-UniRule"/>
</dbReference>
<keyword evidence="6" id="KW-1185">Reference proteome</keyword>
<dbReference type="PROSITE" id="PS01161">
    <property type="entry name" value="GLC_GALNAC_ISOMERASE"/>
    <property type="match status" value="1"/>
</dbReference>
<dbReference type="EMBL" id="QQXK01000004">
    <property type="protein sequence ID" value="RII43258.1"/>
    <property type="molecule type" value="Genomic_DNA"/>
</dbReference>
<dbReference type="GO" id="GO:0006043">
    <property type="term" value="P:glucosamine catabolic process"/>
    <property type="evidence" value="ECO:0007669"/>
    <property type="project" value="TreeGrafter"/>
</dbReference>
<dbReference type="AlphaFoldDB" id="A0A399JCK0"/>
<dbReference type="InterPro" id="IPR004547">
    <property type="entry name" value="Glucosamine6P_isomerase"/>
</dbReference>
<gene>
    <name evidence="5" type="primary">nagB</name>
    <name evidence="5" type="ORF">DWB68_02840</name>
</gene>
<evidence type="ECO:0000256" key="3">
    <source>
        <dbReference type="NCBIfam" id="TIGR00502"/>
    </source>
</evidence>
<dbReference type="NCBIfam" id="NF001684">
    <property type="entry name" value="PRK00443.1-4"/>
    <property type="match status" value="1"/>
</dbReference>
<comment type="caution">
    <text evidence="5">The sequence shown here is derived from an EMBL/GenBank/DDBJ whole genome shotgun (WGS) entry which is preliminary data.</text>
</comment>
<evidence type="ECO:0000256" key="1">
    <source>
        <dbReference type="ARBA" id="ARBA00022801"/>
    </source>
</evidence>
<dbReference type="CDD" id="cd01399">
    <property type="entry name" value="GlcN6P_deaminase"/>
    <property type="match status" value="1"/>
</dbReference>
<dbReference type="GO" id="GO:0042802">
    <property type="term" value="F:identical protein binding"/>
    <property type="evidence" value="ECO:0007669"/>
    <property type="project" value="TreeGrafter"/>
</dbReference>
<feature type="domain" description="Glucosamine/galactosamine-6-phosphate isomerase" evidence="4">
    <location>
        <begin position="12"/>
        <end position="225"/>
    </location>
</feature>
<dbReference type="EC" id="3.5.99.6" evidence="3"/>